<reference evidence="1 2" key="1">
    <citation type="submission" date="2023-08" db="EMBL/GenBank/DDBJ databases">
        <title>Black Yeasts Isolated from many extreme environments.</title>
        <authorList>
            <person name="Coleine C."/>
            <person name="Stajich J.E."/>
            <person name="Selbmann L."/>
        </authorList>
    </citation>
    <scope>NUCLEOTIDE SEQUENCE [LARGE SCALE GENOMIC DNA]</scope>
    <source>
        <strain evidence="1 2">CCFEE 5885</strain>
    </source>
</reference>
<dbReference type="EMBL" id="JAVRRG010000006">
    <property type="protein sequence ID" value="KAK5100666.1"/>
    <property type="molecule type" value="Genomic_DNA"/>
</dbReference>
<sequence length="274" mass="30576">MKKNRFLLSETVLQTLDPAPPALAIHAQKTYVDSMASTIYALYQTQRAYRYQSLSTDNPLSDSLSDRPLPALTHADLDFARTHILDRYHAGLEAHRRRPQTFPALHYPLSSSDITTLRKQGGAFINIPAANGSTPESKNPFFRKSDVRLSKVRLFLPGIATKSGFLLASLTHQGSETFVDENDASFTFYHKPITVDFKYRTSDLKYGEDVPNTIEGEIGLSIKDATVEDHENGFANVGPFTMWHASIKGNEGLDWTACKGGYLEFEGHFMPFPG</sequence>
<dbReference type="Proteomes" id="UP001345013">
    <property type="component" value="Unassembled WGS sequence"/>
</dbReference>
<accession>A0ABR0KM59</accession>
<comment type="caution">
    <text evidence="1">The sequence shown here is derived from an EMBL/GenBank/DDBJ whole genome shotgun (WGS) entry which is preliminary data.</text>
</comment>
<evidence type="ECO:0000313" key="2">
    <source>
        <dbReference type="Proteomes" id="UP001345013"/>
    </source>
</evidence>
<protein>
    <submittedName>
        <fullName evidence="1">Uncharacterized protein</fullName>
    </submittedName>
</protein>
<name>A0ABR0KM59_9EURO</name>
<organism evidence="1 2">
    <name type="scientific">Lithohypha guttulata</name>
    <dbReference type="NCBI Taxonomy" id="1690604"/>
    <lineage>
        <taxon>Eukaryota</taxon>
        <taxon>Fungi</taxon>
        <taxon>Dikarya</taxon>
        <taxon>Ascomycota</taxon>
        <taxon>Pezizomycotina</taxon>
        <taxon>Eurotiomycetes</taxon>
        <taxon>Chaetothyriomycetidae</taxon>
        <taxon>Chaetothyriales</taxon>
        <taxon>Trichomeriaceae</taxon>
        <taxon>Lithohypha</taxon>
    </lineage>
</organism>
<keyword evidence="2" id="KW-1185">Reference proteome</keyword>
<proteinExistence type="predicted"/>
<gene>
    <name evidence="1" type="ORF">LTR24_000812</name>
</gene>
<evidence type="ECO:0000313" key="1">
    <source>
        <dbReference type="EMBL" id="KAK5100666.1"/>
    </source>
</evidence>